<sequence>MKKKIKEVIVVEGKTDTAIIQKLFDADTIETHGLALTEETLDFIEEMNKTKGVILLTDPDYPGMKIRNMIMKRIPHVKQAFVDKKDAIGKKKLGIAEAREEAIIQALENVVSFSQNTQSISWEEFISLDIIGDKQKRLMIYDLFHLGYGNAKTLFKRLNMAGITKEDILEQLKNI</sequence>
<organism evidence="14 15">
    <name type="scientific">Massilimicrobiota timonensis</name>
    <dbReference type="NCBI Taxonomy" id="1776392"/>
    <lineage>
        <taxon>Bacteria</taxon>
        <taxon>Bacillati</taxon>
        <taxon>Bacillota</taxon>
        <taxon>Erysipelotrichia</taxon>
        <taxon>Erysipelotrichales</taxon>
        <taxon>Erysipelotrichaceae</taxon>
        <taxon>Massilimicrobiota</taxon>
    </lineage>
</organism>
<feature type="domain" description="Toprim" evidence="13">
    <location>
        <begin position="6"/>
        <end position="98"/>
    </location>
</feature>
<evidence type="ECO:0000256" key="5">
    <source>
        <dbReference type="ARBA" id="ARBA00022723"/>
    </source>
</evidence>
<keyword evidence="5" id="KW-0479">Metal-binding</keyword>
<dbReference type="Pfam" id="PF01751">
    <property type="entry name" value="Toprim"/>
    <property type="match status" value="1"/>
</dbReference>
<keyword evidence="9" id="KW-0460">Magnesium</keyword>
<dbReference type="SUPFAM" id="SSF110455">
    <property type="entry name" value="Toprim domain"/>
    <property type="match status" value="1"/>
</dbReference>
<evidence type="ECO:0000256" key="10">
    <source>
        <dbReference type="ARBA" id="ARBA00022884"/>
    </source>
</evidence>
<keyword evidence="3 11" id="KW-0698">rRNA processing</keyword>
<dbReference type="GO" id="GO:0043822">
    <property type="term" value="F:ribonuclease M5 activity"/>
    <property type="evidence" value="ECO:0007669"/>
    <property type="project" value="UniProtKB-UniRule"/>
</dbReference>
<dbReference type="AlphaFoldDB" id="A0A1Y4STP2"/>
<evidence type="ECO:0000256" key="7">
    <source>
        <dbReference type="ARBA" id="ARBA00022759"/>
    </source>
</evidence>
<comment type="similarity">
    <text evidence="11">Belongs to the ribonuclease M5 family.</text>
</comment>
<dbReference type="CDD" id="cd01027">
    <property type="entry name" value="TOPRIM_RNase_M5_like"/>
    <property type="match status" value="1"/>
</dbReference>
<dbReference type="PROSITE" id="PS50880">
    <property type="entry name" value="TOPRIM"/>
    <property type="match status" value="1"/>
</dbReference>
<keyword evidence="10 11" id="KW-0694">RNA-binding</keyword>
<keyword evidence="8 11" id="KW-0378">Hydrolase</keyword>
<evidence type="ECO:0000256" key="2">
    <source>
        <dbReference type="ARBA" id="ARBA00022517"/>
    </source>
</evidence>
<dbReference type="GO" id="GO:0019843">
    <property type="term" value="F:rRNA binding"/>
    <property type="evidence" value="ECO:0007669"/>
    <property type="project" value="UniProtKB-KW"/>
</dbReference>
<dbReference type="FunFam" id="3.40.1360.10:FF:000006">
    <property type="entry name" value="Ribonuclease M5"/>
    <property type="match status" value="1"/>
</dbReference>
<dbReference type="OrthoDB" id="9791329at2"/>
<comment type="caution">
    <text evidence="14">The sequence shown here is derived from an EMBL/GenBank/DDBJ whole genome shotgun (WGS) entry which is preliminary data.</text>
</comment>
<reference evidence="14 15" key="1">
    <citation type="journal article" date="2018" name="BMC Genomics">
        <title>Whole genome sequencing and function prediction of 133 gut anaerobes isolated from chicken caecum in pure cultures.</title>
        <authorList>
            <person name="Medvecky M."/>
            <person name="Cejkova D."/>
            <person name="Polansky O."/>
            <person name="Karasova D."/>
            <person name="Kubasova T."/>
            <person name="Cizek A."/>
            <person name="Rychlik I."/>
        </authorList>
    </citation>
    <scope>NUCLEOTIDE SEQUENCE [LARGE SCALE GENOMIC DNA]</scope>
    <source>
        <strain evidence="14 15">An13</strain>
    </source>
</reference>
<name>A0A1Y4STP2_9FIRM</name>
<dbReference type="NCBIfam" id="TIGR00334">
    <property type="entry name" value="5S_RNA_mat_M5"/>
    <property type="match status" value="1"/>
</dbReference>
<dbReference type="InterPro" id="IPR004466">
    <property type="entry name" value="RNase_M5"/>
</dbReference>
<comment type="subcellular location">
    <subcellularLocation>
        <location evidence="11">Cytoplasm</location>
    </subcellularLocation>
</comment>
<dbReference type="Pfam" id="PF13331">
    <property type="entry name" value="DUF4093"/>
    <property type="match status" value="1"/>
</dbReference>
<dbReference type="SMART" id="SM00493">
    <property type="entry name" value="TOPRIM"/>
    <property type="match status" value="1"/>
</dbReference>
<dbReference type="GO" id="GO:0006364">
    <property type="term" value="P:rRNA processing"/>
    <property type="evidence" value="ECO:0007669"/>
    <property type="project" value="UniProtKB-UniRule"/>
</dbReference>
<protein>
    <recommendedName>
        <fullName evidence="11 12">Ribonuclease M5</fullName>
        <ecNumber evidence="11 12">3.1.26.8</ecNumber>
    </recommendedName>
    <alternativeName>
        <fullName evidence="11">RNase M5</fullName>
    </alternativeName>
    <alternativeName>
        <fullName evidence="11">Ribosomal RNA terminal maturase M5</fullName>
    </alternativeName>
</protein>
<proteinExistence type="inferred from homology"/>
<keyword evidence="2 11" id="KW-0690">Ribosome biogenesis</keyword>
<evidence type="ECO:0000256" key="8">
    <source>
        <dbReference type="ARBA" id="ARBA00022801"/>
    </source>
</evidence>
<dbReference type="InterPro" id="IPR025156">
    <property type="entry name" value="RNase_M5_C"/>
</dbReference>
<keyword evidence="15" id="KW-1185">Reference proteome</keyword>
<dbReference type="RefSeq" id="WP_087359082.1">
    <property type="nucleotide sequence ID" value="NZ_NFLJ01000033.1"/>
</dbReference>
<evidence type="ECO:0000256" key="9">
    <source>
        <dbReference type="ARBA" id="ARBA00022842"/>
    </source>
</evidence>
<evidence type="ECO:0000256" key="4">
    <source>
        <dbReference type="ARBA" id="ARBA00022722"/>
    </source>
</evidence>
<comment type="catalytic activity">
    <reaction evidence="11">
        <text>Endonucleolytic cleavage of RNA, removing 21 and 42 nucleotides, respectively, from the 5'- and 3'-termini of a 5S-rRNA precursor.</text>
        <dbReference type="EC" id="3.1.26.8"/>
    </reaction>
</comment>
<dbReference type="PANTHER" id="PTHR39156">
    <property type="entry name" value="RIBONUCLEASE M5"/>
    <property type="match status" value="1"/>
</dbReference>
<evidence type="ECO:0000256" key="11">
    <source>
        <dbReference type="HAMAP-Rule" id="MF_01469"/>
    </source>
</evidence>
<accession>A0A1Y4STP2</accession>
<gene>
    <name evidence="11" type="primary">rnmV</name>
    <name evidence="14" type="ORF">B5E75_10715</name>
</gene>
<evidence type="ECO:0000313" key="14">
    <source>
        <dbReference type="EMBL" id="OUQ33289.1"/>
    </source>
</evidence>
<keyword evidence="7 11" id="KW-0255">Endonuclease</keyword>
<evidence type="ECO:0000256" key="6">
    <source>
        <dbReference type="ARBA" id="ARBA00022730"/>
    </source>
</evidence>
<evidence type="ECO:0000256" key="12">
    <source>
        <dbReference type="NCBIfam" id="TIGR00334"/>
    </source>
</evidence>
<dbReference type="GO" id="GO:0005737">
    <property type="term" value="C:cytoplasm"/>
    <property type="evidence" value="ECO:0007669"/>
    <property type="project" value="UniProtKB-SubCell"/>
</dbReference>
<evidence type="ECO:0000256" key="1">
    <source>
        <dbReference type="ARBA" id="ARBA00022490"/>
    </source>
</evidence>
<dbReference type="HAMAP" id="MF_01469">
    <property type="entry name" value="RNase_M5"/>
    <property type="match status" value="1"/>
</dbReference>
<dbReference type="PANTHER" id="PTHR39156:SF1">
    <property type="entry name" value="RIBONUCLEASE M5"/>
    <property type="match status" value="1"/>
</dbReference>
<dbReference type="EC" id="3.1.26.8" evidence="11 12"/>
<evidence type="ECO:0000256" key="3">
    <source>
        <dbReference type="ARBA" id="ARBA00022552"/>
    </source>
</evidence>
<evidence type="ECO:0000259" key="13">
    <source>
        <dbReference type="PROSITE" id="PS50880"/>
    </source>
</evidence>
<dbReference type="EMBL" id="NFLJ01000033">
    <property type="protein sequence ID" value="OUQ33289.1"/>
    <property type="molecule type" value="Genomic_DNA"/>
</dbReference>
<dbReference type="Gene3D" id="3.40.1360.10">
    <property type="match status" value="1"/>
</dbReference>
<dbReference type="InterPro" id="IPR034141">
    <property type="entry name" value="TOPRIM_RNase_M5-like"/>
</dbReference>
<comment type="function">
    <text evidence="11">Required for correct processing of both the 5' and 3' ends of 5S rRNA precursor. Cleaves both sides of a double-stranded region yielding mature 5S rRNA in one step.</text>
</comment>
<dbReference type="Proteomes" id="UP000195305">
    <property type="component" value="Unassembled WGS sequence"/>
</dbReference>
<keyword evidence="4 11" id="KW-0540">Nuclease</keyword>
<keyword evidence="1 11" id="KW-0963">Cytoplasm</keyword>
<dbReference type="InterPro" id="IPR006171">
    <property type="entry name" value="TOPRIM_dom"/>
</dbReference>
<keyword evidence="6 11" id="KW-0699">rRNA-binding</keyword>
<evidence type="ECO:0000313" key="15">
    <source>
        <dbReference type="Proteomes" id="UP000195305"/>
    </source>
</evidence>
<dbReference type="GO" id="GO:0046872">
    <property type="term" value="F:metal ion binding"/>
    <property type="evidence" value="ECO:0007669"/>
    <property type="project" value="UniProtKB-KW"/>
</dbReference>